<evidence type="ECO:0000259" key="8">
    <source>
        <dbReference type="Pfam" id="PF16198"/>
    </source>
</evidence>
<evidence type="ECO:0000256" key="3">
    <source>
        <dbReference type="ARBA" id="ARBA00022694"/>
    </source>
</evidence>
<dbReference type="OrthoDB" id="9802309at2"/>
<dbReference type="PANTHER" id="PTHR13767">
    <property type="entry name" value="TRNA-PSEUDOURIDINE SYNTHASE"/>
    <property type="match status" value="1"/>
</dbReference>
<dbReference type="Proteomes" id="UP000263993">
    <property type="component" value="Unassembled WGS sequence"/>
</dbReference>
<dbReference type="SUPFAM" id="SSF55120">
    <property type="entry name" value="Pseudouridine synthase"/>
    <property type="match status" value="1"/>
</dbReference>
<protein>
    <recommendedName>
        <fullName evidence="5">tRNA pseudouridine synthase B</fullName>
        <ecNumber evidence="5">5.4.99.25</ecNumber>
    </recommendedName>
    <alternativeName>
        <fullName evidence="5">tRNA pseudouridine(55) synthase</fullName>
        <shortName evidence="5">Psi55 synthase</shortName>
    </alternativeName>
    <alternativeName>
        <fullName evidence="5">tRNA pseudouridylate synthase</fullName>
    </alternativeName>
    <alternativeName>
        <fullName evidence="5">tRNA-uridine isomerase</fullName>
    </alternativeName>
</protein>
<accession>A0A371B8S0</accession>
<dbReference type="InterPro" id="IPR020103">
    <property type="entry name" value="PsdUridine_synth_cat_dom_sf"/>
</dbReference>
<feature type="domain" description="Pseudouridine synthase II N-terminal" evidence="7">
    <location>
        <begin position="59"/>
        <end position="207"/>
    </location>
</feature>
<sequence>MTDTVNDLVVENATPATDGPAPRKPRRQQFKRDKRDVHGWVVLDKPVGMTSTHAVSIMKRLFSAKRCGHAGTLDPLASGCLPIAMGEATKTVPFVMDSRKLYRFTVQWGEERDTDDSEGRVTETSASRPTADQIRAALPAFVGTVQQVPPRYSAIKIEGERAYDLARDGQEVELQARTVNIGRLELMEIPDADHAVFEAECGKGTYVRSLARDIGRQLGCYGHVSALRRCSVGGFTPETMILLEDLEALCHRAAAGEASLADALMPVETALDDIPALAVNGSDAARLQRGQAVLLRGRDAPNFRGPVYVTVSGRLLALAEVDRGEVVPKRVFNLAGLLGRAGVKKG</sequence>
<dbReference type="PANTHER" id="PTHR13767:SF2">
    <property type="entry name" value="PSEUDOURIDYLATE SYNTHASE TRUB1"/>
    <property type="match status" value="1"/>
</dbReference>
<comment type="function">
    <text evidence="5">Responsible for synthesis of pseudouridine from uracil-55 in the psi GC loop of transfer RNAs.</text>
</comment>
<dbReference type="GO" id="GO:1990481">
    <property type="term" value="P:mRNA pseudouridine synthesis"/>
    <property type="evidence" value="ECO:0007669"/>
    <property type="project" value="TreeGrafter"/>
</dbReference>
<evidence type="ECO:0000256" key="2">
    <source>
        <dbReference type="ARBA" id="ARBA00005642"/>
    </source>
</evidence>
<dbReference type="Pfam" id="PF01509">
    <property type="entry name" value="TruB_N"/>
    <property type="match status" value="1"/>
</dbReference>
<comment type="catalytic activity">
    <reaction evidence="1 5">
        <text>uridine(55) in tRNA = pseudouridine(55) in tRNA</text>
        <dbReference type="Rhea" id="RHEA:42532"/>
        <dbReference type="Rhea" id="RHEA-COMP:10101"/>
        <dbReference type="Rhea" id="RHEA-COMP:10102"/>
        <dbReference type="ChEBI" id="CHEBI:65314"/>
        <dbReference type="ChEBI" id="CHEBI:65315"/>
        <dbReference type="EC" id="5.4.99.25"/>
    </reaction>
</comment>
<dbReference type="GO" id="GO:0003723">
    <property type="term" value="F:RNA binding"/>
    <property type="evidence" value="ECO:0007669"/>
    <property type="project" value="InterPro"/>
</dbReference>
<dbReference type="Gene3D" id="3.30.2350.10">
    <property type="entry name" value="Pseudouridine synthase"/>
    <property type="match status" value="1"/>
</dbReference>
<comment type="similarity">
    <text evidence="2 5">Belongs to the pseudouridine synthase TruB family. Type 1 subfamily.</text>
</comment>
<dbReference type="AlphaFoldDB" id="A0A371B8S0"/>
<evidence type="ECO:0000256" key="1">
    <source>
        <dbReference type="ARBA" id="ARBA00000385"/>
    </source>
</evidence>
<feature type="active site" description="Nucleophile" evidence="5">
    <location>
        <position position="74"/>
    </location>
</feature>
<keyword evidence="10" id="KW-1185">Reference proteome</keyword>
<comment type="caution">
    <text evidence="9">The sequence shown here is derived from an EMBL/GenBank/DDBJ whole genome shotgun (WGS) entry which is preliminary data.</text>
</comment>
<dbReference type="InterPro" id="IPR002501">
    <property type="entry name" value="PsdUridine_synth_N"/>
</dbReference>
<evidence type="ECO:0000313" key="10">
    <source>
        <dbReference type="Proteomes" id="UP000263993"/>
    </source>
</evidence>
<reference evidence="10" key="1">
    <citation type="submission" date="2018-08" db="EMBL/GenBank/DDBJ databases">
        <authorList>
            <person name="Kim S.-J."/>
            <person name="Jung G.-Y."/>
        </authorList>
    </citation>
    <scope>NUCLEOTIDE SEQUENCE [LARGE SCALE GENOMIC DNA]</scope>
    <source>
        <strain evidence="10">GY_H</strain>
    </source>
</reference>
<evidence type="ECO:0000256" key="5">
    <source>
        <dbReference type="HAMAP-Rule" id="MF_01080"/>
    </source>
</evidence>
<dbReference type="GO" id="GO:0031119">
    <property type="term" value="P:tRNA pseudouridine synthesis"/>
    <property type="evidence" value="ECO:0007669"/>
    <property type="project" value="UniProtKB-UniRule"/>
</dbReference>
<dbReference type="EMBL" id="QRGO01000001">
    <property type="protein sequence ID" value="RDV03954.1"/>
    <property type="molecule type" value="Genomic_DNA"/>
</dbReference>
<dbReference type="GO" id="GO:0160148">
    <property type="term" value="F:tRNA pseudouridine(55) synthase activity"/>
    <property type="evidence" value="ECO:0007669"/>
    <property type="project" value="UniProtKB-EC"/>
</dbReference>
<name>A0A371B8S0_9BRAD</name>
<keyword evidence="3 5" id="KW-0819">tRNA processing</keyword>
<dbReference type="HAMAP" id="MF_01080">
    <property type="entry name" value="TruB_bact"/>
    <property type="match status" value="1"/>
</dbReference>
<proteinExistence type="inferred from homology"/>
<evidence type="ECO:0000259" key="7">
    <source>
        <dbReference type="Pfam" id="PF01509"/>
    </source>
</evidence>
<organism evidence="9 10">
    <name type="scientific">Undibacter mobilis</name>
    <dbReference type="NCBI Taxonomy" id="2292256"/>
    <lineage>
        <taxon>Bacteria</taxon>
        <taxon>Pseudomonadati</taxon>
        <taxon>Pseudomonadota</taxon>
        <taxon>Alphaproteobacteria</taxon>
        <taxon>Hyphomicrobiales</taxon>
        <taxon>Nitrobacteraceae</taxon>
        <taxon>Undibacter</taxon>
    </lineage>
</organism>
<evidence type="ECO:0000256" key="6">
    <source>
        <dbReference type="SAM" id="MobiDB-lite"/>
    </source>
</evidence>
<evidence type="ECO:0000313" key="9">
    <source>
        <dbReference type="EMBL" id="RDV03954.1"/>
    </source>
</evidence>
<dbReference type="CDD" id="cd02573">
    <property type="entry name" value="PseudoU_synth_EcTruB"/>
    <property type="match status" value="1"/>
</dbReference>
<keyword evidence="4 5" id="KW-0413">Isomerase</keyword>
<dbReference type="NCBIfam" id="TIGR00431">
    <property type="entry name" value="TruB"/>
    <property type="match status" value="1"/>
</dbReference>
<feature type="region of interest" description="Disordered" evidence="6">
    <location>
        <begin position="1"/>
        <end position="33"/>
    </location>
</feature>
<feature type="domain" description="tRNA pseudouridylate synthase B C-terminal" evidence="8">
    <location>
        <begin position="208"/>
        <end position="271"/>
    </location>
</feature>
<dbReference type="InterPro" id="IPR032819">
    <property type="entry name" value="TruB_C"/>
</dbReference>
<dbReference type="EC" id="5.4.99.25" evidence="5"/>
<dbReference type="InterPro" id="IPR014780">
    <property type="entry name" value="tRNA_psdUridine_synth_TruB"/>
</dbReference>
<gene>
    <name evidence="5" type="primary">truB</name>
    <name evidence="9" type="ORF">DXH78_04750</name>
</gene>
<evidence type="ECO:0000256" key="4">
    <source>
        <dbReference type="ARBA" id="ARBA00023235"/>
    </source>
</evidence>
<dbReference type="Pfam" id="PF16198">
    <property type="entry name" value="TruB_C_2"/>
    <property type="match status" value="1"/>
</dbReference>